<dbReference type="PANTHER" id="PTHR39210">
    <property type="entry name" value="HEPARIN-SULFATE LYASE"/>
    <property type="match status" value="1"/>
</dbReference>
<gene>
    <name evidence="6" type="ORF">SAMN04487993_10328</name>
</gene>
<dbReference type="AlphaFoldDB" id="A0A1G8TUJ5"/>
<proteinExistence type="predicted"/>
<keyword evidence="2" id="KW-0732">Signal</keyword>
<dbReference type="OrthoDB" id="9787373at2"/>
<name>A0A1G8TUJ5_9RHOB</name>
<dbReference type="InterPro" id="IPR012480">
    <property type="entry name" value="Hepar_II_III_C"/>
</dbReference>
<dbReference type="Pfam" id="PF07940">
    <property type="entry name" value="Hepar_II_III_C"/>
    <property type="match status" value="1"/>
</dbReference>
<keyword evidence="7" id="KW-1185">Reference proteome</keyword>
<evidence type="ECO:0000256" key="3">
    <source>
        <dbReference type="ARBA" id="ARBA00022764"/>
    </source>
</evidence>
<dbReference type="Proteomes" id="UP000199093">
    <property type="component" value="Unassembled WGS sequence"/>
</dbReference>
<dbReference type="GO" id="GO:0016829">
    <property type="term" value="F:lyase activity"/>
    <property type="evidence" value="ECO:0007669"/>
    <property type="project" value="UniProtKB-KW"/>
</dbReference>
<feature type="domain" description="Heparinase II/III-like C-terminal" evidence="5">
    <location>
        <begin position="359"/>
        <end position="556"/>
    </location>
</feature>
<dbReference type="RefSeq" id="WP_089851787.1">
    <property type="nucleotide sequence ID" value="NZ_FNEJ01000032.1"/>
</dbReference>
<keyword evidence="3" id="KW-0574">Periplasm</keyword>
<evidence type="ECO:0000259" key="5">
    <source>
        <dbReference type="Pfam" id="PF07940"/>
    </source>
</evidence>
<evidence type="ECO:0000313" key="7">
    <source>
        <dbReference type="Proteomes" id="UP000199093"/>
    </source>
</evidence>
<accession>A0A1G8TUJ5</accession>
<sequence>MLSKNMKNALSLFEGLKAPESDLEKLLVPLFKEQASWHDLKGFLEHPTEDPGRFLQEIFGLTCLPEIAPGSPEGRGSVTVDLPPHPVQALEFPLDWQHKYLPERHWYRRFHDLSWIARTLQLQGYRTTDAAVYDYCRYFLDPAGIQIIGWDEHVLAVRVRVLAQYLIQRCRMVEPLPEGLAFEAIRALLIHLFVLADKRFYAPRHNHGLMQDIALAKASSLVPGLSQAAMLNQIAQDRFLSKQVQQSVDREHVHKENSPGYHFFFMKLLNRSSLDPDLGKGLRENLCQEKLNLMKSLLFFIQPDLKLAAFGDTKRFDVIAEMKDGAFRKWRKKDPEFKAICQILANTARHPDETCETDRVFRSAGYACFRTDWRFGEAASQPDGPTCIFVKSGFHTRIHKHQDDGSFQLFGLGQELLVDAGSYANDRNIAASAEGVAASSHNLLRFENEGRLRETLRARILPGWQISDEASYVVCDHEADEGTRRPNVRRLLLFLKPFDLLVVDLFEAVETGQTCVSQLVVHPALSQVEDEAPGLGISLRRQDRRGIFIRPNQVQNTHSLQPSSEIMRWRSLGYSPAKWEVVETKALDFAHTARQGMNALAYQVRILPDPDQDVSQIPAFGLSYDEGHLTVQGPSYAARIPIFARPEKPAKG</sequence>
<dbReference type="InterPro" id="IPR008929">
    <property type="entry name" value="Chondroitin_lyas"/>
</dbReference>
<evidence type="ECO:0000256" key="1">
    <source>
        <dbReference type="ARBA" id="ARBA00004418"/>
    </source>
</evidence>
<evidence type="ECO:0000256" key="4">
    <source>
        <dbReference type="ARBA" id="ARBA00023239"/>
    </source>
</evidence>
<reference evidence="6 7" key="1">
    <citation type="submission" date="2016-10" db="EMBL/GenBank/DDBJ databases">
        <authorList>
            <person name="de Groot N.N."/>
        </authorList>
    </citation>
    <scope>NUCLEOTIDE SEQUENCE [LARGE SCALE GENOMIC DNA]</scope>
    <source>
        <strain evidence="6 7">DSM 26424</strain>
    </source>
</reference>
<protein>
    <submittedName>
        <fullName evidence="6">Heparinase II/III-like protein</fullName>
    </submittedName>
</protein>
<dbReference type="EMBL" id="FNEJ01000032">
    <property type="protein sequence ID" value="SDJ44410.1"/>
    <property type="molecule type" value="Genomic_DNA"/>
</dbReference>
<keyword evidence="4" id="KW-0456">Lyase</keyword>
<comment type="subcellular location">
    <subcellularLocation>
        <location evidence="1">Periplasm</location>
    </subcellularLocation>
</comment>
<dbReference type="STRING" id="555512.SAMN04487993_10328"/>
<dbReference type="Gene3D" id="1.50.10.100">
    <property type="entry name" value="Chondroitin AC/alginate lyase"/>
    <property type="match status" value="1"/>
</dbReference>
<dbReference type="Gene3D" id="2.70.98.70">
    <property type="match status" value="1"/>
</dbReference>
<organism evidence="6 7">
    <name type="scientific">Salipiger marinus</name>
    <dbReference type="NCBI Taxonomy" id="555512"/>
    <lineage>
        <taxon>Bacteria</taxon>
        <taxon>Pseudomonadati</taxon>
        <taxon>Pseudomonadota</taxon>
        <taxon>Alphaproteobacteria</taxon>
        <taxon>Rhodobacterales</taxon>
        <taxon>Roseobacteraceae</taxon>
        <taxon>Salipiger</taxon>
    </lineage>
</organism>
<dbReference type="PANTHER" id="PTHR39210:SF1">
    <property type="entry name" value="HEPARIN-SULFATE LYASE"/>
    <property type="match status" value="1"/>
</dbReference>
<evidence type="ECO:0000313" key="6">
    <source>
        <dbReference type="EMBL" id="SDJ44410.1"/>
    </source>
</evidence>
<evidence type="ECO:0000256" key="2">
    <source>
        <dbReference type="ARBA" id="ARBA00022729"/>
    </source>
</evidence>
<dbReference type="GO" id="GO:0042597">
    <property type="term" value="C:periplasmic space"/>
    <property type="evidence" value="ECO:0007669"/>
    <property type="project" value="UniProtKB-SubCell"/>
</dbReference>